<keyword evidence="3" id="KW-1185">Reference proteome</keyword>
<dbReference type="OrthoDB" id="2124074at2759"/>
<organism evidence="2 3">
    <name type="scientific">Synchytrium microbalum</name>
    <dbReference type="NCBI Taxonomy" id="1806994"/>
    <lineage>
        <taxon>Eukaryota</taxon>
        <taxon>Fungi</taxon>
        <taxon>Fungi incertae sedis</taxon>
        <taxon>Chytridiomycota</taxon>
        <taxon>Chytridiomycota incertae sedis</taxon>
        <taxon>Chytridiomycetes</taxon>
        <taxon>Synchytriales</taxon>
        <taxon>Synchytriaceae</taxon>
        <taxon>Synchytrium</taxon>
    </lineage>
</organism>
<gene>
    <name evidence="2" type="ORF">SmJEL517_g04502</name>
</gene>
<dbReference type="GeneID" id="42005727"/>
<evidence type="ECO:0000313" key="2">
    <source>
        <dbReference type="EMBL" id="TPX32327.1"/>
    </source>
</evidence>
<accession>A0A507BTK7</accession>
<dbReference type="RefSeq" id="XP_031023552.1">
    <property type="nucleotide sequence ID" value="XM_031170430.1"/>
</dbReference>
<dbReference type="EMBL" id="QEAO01000031">
    <property type="protein sequence ID" value="TPX32327.1"/>
    <property type="molecule type" value="Genomic_DNA"/>
</dbReference>
<evidence type="ECO:0000256" key="1">
    <source>
        <dbReference type="SAM" id="MobiDB-lite"/>
    </source>
</evidence>
<dbReference type="AlphaFoldDB" id="A0A507BTK7"/>
<name>A0A507BTK7_9FUNG</name>
<feature type="region of interest" description="Disordered" evidence="1">
    <location>
        <begin position="1"/>
        <end position="35"/>
    </location>
</feature>
<protein>
    <submittedName>
        <fullName evidence="2">Uncharacterized protein</fullName>
    </submittedName>
</protein>
<comment type="caution">
    <text evidence="2">The sequence shown here is derived from an EMBL/GenBank/DDBJ whole genome shotgun (WGS) entry which is preliminary data.</text>
</comment>
<dbReference type="Proteomes" id="UP000319731">
    <property type="component" value="Unassembled WGS sequence"/>
</dbReference>
<sequence>MSKVTPDTPSPPTSASPPKLGLGRRESNAKRKEKKKAYMEPLVGCIFESQMMSPSPGTTYFQVAVMADEGKVILRDWPRQRFSQKWTRDGALNPGQISETCENFVAGSLKDEITRIFGVETYDKVFKACENVVESKAQQVAALADDAAQA</sequence>
<reference evidence="2 3" key="1">
    <citation type="journal article" date="2019" name="Sci. Rep.">
        <title>Comparative genomics of chytrid fungi reveal insights into the obligate biotrophic and pathogenic lifestyle of Synchytrium endobioticum.</title>
        <authorList>
            <person name="van de Vossenberg B.T.L.H."/>
            <person name="Warris S."/>
            <person name="Nguyen H.D.T."/>
            <person name="van Gent-Pelzer M.P.E."/>
            <person name="Joly D.L."/>
            <person name="van de Geest H.C."/>
            <person name="Bonants P.J.M."/>
            <person name="Smith D.S."/>
            <person name="Levesque C.A."/>
            <person name="van der Lee T.A.J."/>
        </authorList>
    </citation>
    <scope>NUCLEOTIDE SEQUENCE [LARGE SCALE GENOMIC DNA]</scope>
    <source>
        <strain evidence="2 3">JEL517</strain>
    </source>
</reference>
<proteinExistence type="predicted"/>
<evidence type="ECO:0000313" key="3">
    <source>
        <dbReference type="Proteomes" id="UP000319731"/>
    </source>
</evidence>